<evidence type="ECO:0000313" key="2">
    <source>
        <dbReference type="EMBL" id="HJG80129.1"/>
    </source>
</evidence>
<dbReference type="AlphaFoldDB" id="A0A921SNW8"/>
<sequence>MAPVSPTSSSVVFRERVTPSAGWWIIALSLSAMTSLLALPLTPVGAALTPLVVGAAVVFWMLSLSTRITVTDDLFAAGRAHIERAHITGATAHDEEESFAQRGRLLDARAFLILRPWAKTVVRVEIDDPADPTPYWLVSTRRADELAAALDPARD</sequence>
<keyword evidence="1" id="KW-0472">Membrane</keyword>
<dbReference type="EMBL" id="DYUK01000149">
    <property type="protein sequence ID" value="HJG80129.1"/>
    <property type="molecule type" value="Genomic_DNA"/>
</dbReference>
<dbReference type="InterPro" id="IPR021443">
    <property type="entry name" value="DUF3093"/>
</dbReference>
<evidence type="ECO:0000313" key="3">
    <source>
        <dbReference type="Proteomes" id="UP000784435"/>
    </source>
</evidence>
<protein>
    <submittedName>
        <fullName evidence="2">DUF3093 domain-containing protein</fullName>
    </submittedName>
</protein>
<proteinExistence type="predicted"/>
<dbReference type="Pfam" id="PF11292">
    <property type="entry name" value="DUF3093"/>
    <property type="match status" value="1"/>
</dbReference>
<evidence type="ECO:0000256" key="1">
    <source>
        <dbReference type="SAM" id="Phobius"/>
    </source>
</evidence>
<feature type="transmembrane region" description="Helical" evidence="1">
    <location>
        <begin position="21"/>
        <end position="39"/>
    </location>
</feature>
<organism evidence="2 3">
    <name type="scientific">Brevibacterium senegalense</name>
    <dbReference type="NCBI Taxonomy" id="1033736"/>
    <lineage>
        <taxon>Bacteria</taxon>
        <taxon>Bacillati</taxon>
        <taxon>Actinomycetota</taxon>
        <taxon>Actinomycetes</taxon>
        <taxon>Micrococcales</taxon>
        <taxon>Brevibacteriaceae</taxon>
        <taxon>Brevibacterium</taxon>
    </lineage>
</organism>
<reference evidence="2" key="1">
    <citation type="journal article" date="2021" name="PeerJ">
        <title>Extensive microbial diversity within the chicken gut microbiome revealed by metagenomics and culture.</title>
        <authorList>
            <person name="Gilroy R."/>
            <person name="Ravi A."/>
            <person name="Getino M."/>
            <person name="Pursley I."/>
            <person name="Horton D.L."/>
            <person name="Alikhan N.F."/>
            <person name="Baker D."/>
            <person name="Gharbi K."/>
            <person name="Hall N."/>
            <person name="Watson M."/>
            <person name="Adriaenssens E.M."/>
            <person name="Foster-Nyarko E."/>
            <person name="Jarju S."/>
            <person name="Secka A."/>
            <person name="Antonio M."/>
            <person name="Oren A."/>
            <person name="Chaudhuri R.R."/>
            <person name="La Ragione R."/>
            <person name="Hildebrand F."/>
            <person name="Pallen M.J."/>
        </authorList>
    </citation>
    <scope>NUCLEOTIDE SEQUENCE</scope>
    <source>
        <strain evidence="2">ChiGjej5B5-7349</strain>
    </source>
</reference>
<name>A0A921SNW8_9MICO</name>
<comment type="caution">
    <text evidence="2">The sequence shown here is derived from an EMBL/GenBank/DDBJ whole genome shotgun (WGS) entry which is preliminary data.</text>
</comment>
<gene>
    <name evidence="2" type="ORF">K8V08_06930</name>
</gene>
<accession>A0A921SNW8</accession>
<dbReference type="Proteomes" id="UP000784435">
    <property type="component" value="Unassembled WGS sequence"/>
</dbReference>
<keyword evidence="1" id="KW-1133">Transmembrane helix</keyword>
<feature type="transmembrane region" description="Helical" evidence="1">
    <location>
        <begin position="45"/>
        <end position="64"/>
    </location>
</feature>
<keyword evidence="1" id="KW-0812">Transmembrane</keyword>
<reference evidence="2" key="2">
    <citation type="submission" date="2021-09" db="EMBL/GenBank/DDBJ databases">
        <authorList>
            <person name="Gilroy R."/>
        </authorList>
    </citation>
    <scope>NUCLEOTIDE SEQUENCE</scope>
    <source>
        <strain evidence="2">ChiGjej5B5-7349</strain>
    </source>
</reference>